<comment type="caution">
    <text evidence="1">The sequence shown here is derived from an EMBL/GenBank/DDBJ whole genome shotgun (WGS) entry which is preliminary data.</text>
</comment>
<reference evidence="1" key="1">
    <citation type="submission" date="2021-02" db="EMBL/GenBank/DDBJ databases">
        <title>Metagenome analyses of Stigonema ocellatum DSM 106950, Chlorogloea purpurea SAG 13.99 and Gomphosphaeria aponina DSM 107014.</title>
        <authorList>
            <person name="Marter P."/>
            <person name="Huang S."/>
        </authorList>
    </citation>
    <scope>NUCLEOTIDE SEQUENCE</scope>
    <source>
        <strain evidence="1">JP213</strain>
    </source>
</reference>
<dbReference type="AlphaFoldDB" id="A0A941GTA3"/>
<proteinExistence type="predicted"/>
<sequence length="185" mass="21353">MTDRVFQENSVNLPLNWTPPEQIITIFDVFIGYLLLDAWIGNSDRHHENWAFIRTQSATYLAPTYDHASSLGRNESDEKCKQRLMTKDQGFSVQAYVEKCQSCVYANSSEKKPLKTFDAFIQAAQYNPKAAYRWLENLAKISTSDTLKLFQKIPPERIASISIEFAQKILEINQTRLLALRDTRL</sequence>
<organism evidence="1 2">
    <name type="scientific">Gomphosphaeria aponina SAG 52.96 = DSM 107014</name>
    <dbReference type="NCBI Taxonomy" id="1521640"/>
    <lineage>
        <taxon>Bacteria</taxon>
        <taxon>Bacillati</taxon>
        <taxon>Cyanobacteriota</taxon>
        <taxon>Cyanophyceae</taxon>
        <taxon>Oscillatoriophycideae</taxon>
        <taxon>Chroococcales</taxon>
        <taxon>Gomphosphaeriaceae</taxon>
        <taxon>Gomphosphaeria</taxon>
    </lineage>
</organism>
<name>A0A941GTA3_9CHRO</name>
<evidence type="ECO:0008006" key="3">
    <source>
        <dbReference type="Google" id="ProtNLM"/>
    </source>
</evidence>
<dbReference type="Proteomes" id="UP000767446">
    <property type="component" value="Unassembled WGS sequence"/>
</dbReference>
<accession>A0A941GTA3</accession>
<protein>
    <recommendedName>
        <fullName evidence="3">HipA-like C-terminal domain-containing protein</fullName>
    </recommendedName>
</protein>
<gene>
    <name evidence="1" type="ORF">DSM107014_13460</name>
</gene>
<evidence type="ECO:0000313" key="1">
    <source>
        <dbReference type="EMBL" id="MBR8828886.1"/>
    </source>
</evidence>
<evidence type="ECO:0000313" key="2">
    <source>
        <dbReference type="Proteomes" id="UP000767446"/>
    </source>
</evidence>
<dbReference type="Gene3D" id="1.10.1070.20">
    <property type="match status" value="1"/>
</dbReference>
<dbReference type="EMBL" id="JADQBC010000093">
    <property type="protein sequence ID" value="MBR8828886.1"/>
    <property type="molecule type" value="Genomic_DNA"/>
</dbReference>